<comment type="subunit">
    <text evidence="6">Heterooligomer composed of large and small subunits.</text>
</comment>
<evidence type="ECO:0000256" key="3">
    <source>
        <dbReference type="ARBA" id="ARBA00022722"/>
    </source>
</evidence>
<evidence type="ECO:0000256" key="6">
    <source>
        <dbReference type="HAMAP-Rule" id="MF_00337"/>
    </source>
</evidence>
<keyword evidence="4 6" id="KW-0378">Hydrolase</keyword>
<accession>A0A6B0Z0Q7</accession>
<sequence>MENQNCAPEEAPELSYEESYARLQEILDRLEAADLPLADSLDLYEAGVKLAERCGILLEEAELRVRKWEPDGTVSELTGEADR</sequence>
<name>A0A6B0Z0Q7_9CHLR</name>
<dbReference type="PANTHER" id="PTHR34137">
    <property type="entry name" value="EXODEOXYRIBONUCLEASE 7 SMALL SUBUNIT"/>
    <property type="match status" value="1"/>
</dbReference>
<dbReference type="Pfam" id="PF02609">
    <property type="entry name" value="Exonuc_VII_S"/>
    <property type="match status" value="1"/>
</dbReference>
<dbReference type="GO" id="GO:0005829">
    <property type="term" value="C:cytosol"/>
    <property type="evidence" value="ECO:0007669"/>
    <property type="project" value="TreeGrafter"/>
</dbReference>
<dbReference type="EMBL" id="VXRG01000185">
    <property type="protein sequence ID" value="MXY96045.1"/>
    <property type="molecule type" value="Genomic_DNA"/>
</dbReference>
<comment type="caution">
    <text evidence="7">The sequence shown here is derived from an EMBL/GenBank/DDBJ whole genome shotgun (WGS) entry which is preliminary data.</text>
</comment>
<dbReference type="PANTHER" id="PTHR34137:SF1">
    <property type="entry name" value="EXODEOXYRIBONUCLEASE 7 SMALL SUBUNIT"/>
    <property type="match status" value="1"/>
</dbReference>
<evidence type="ECO:0000256" key="5">
    <source>
        <dbReference type="ARBA" id="ARBA00022839"/>
    </source>
</evidence>
<evidence type="ECO:0000256" key="1">
    <source>
        <dbReference type="ARBA" id="ARBA00009998"/>
    </source>
</evidence>
<comment type="similarity">
    <text evidence="1 6">Belongs to the XseB family.</text>
</comment>
<dbReference type="SUPFAM" id="SSF116842">
    <property type="entry name" value="XseB-like"/>
    <property type="match status" value="1"/>
</dbReference>
<dbReference type="InterPro" id="IPR003761">
    <property type="entry name" value="Exonuc_VII_S"/>
</dbReference>
<dbReference type="Gene3D" id="1.10.287.1040">
    <property type="entry name" value="Exonuclease VII, small subunit"/>
    <property type="match status" value="1"/>
</dbReference>
<dbReference type="GO" id="GO:0008855">
    <property type="term" value="F:exodeoxyribonuclease VII activity"/>
    <property type="evidence" value="ECO:0007669"/>
    <property type="project" value="UniProtKB-UniRule"/>
</dbReference>
<dbReference type="AlphaFoldDB" id="A0A6B0Z0Q7"/>
<keyword evidence="5 6" id="KW-0269">Exonuclease</keyword>
<comment type="catalytic activity">
    <reaction evidence="6">
        <text>Exonucleolytic cleavage in either 5'- to 3'- or 3'- to 5'-direction to yield nucleoside 5'-phosphates.</text>
        <dbReference type="EC" id="3.1.11.6"/>
    </reaction>
</comment>
<evidence type="ECO:0000313" key="7">
    <source>
        <dbReference type="EMBL" id="MXY96045.1"/>
    </source>
</evidence>
<dbReference type="EC" id="3.1.11.6" evidence="6"/>
<keyword evidence="2 6" id="KW-0963">Cytoplasm</keyword>
<organism evidence="7">
    <name type="scientific">Caldilineaceae bacterium SB0664_bin_27</name>
    <dbReference type="NCBI Taxonomy" id="2605260"/>
    <lineage>
        <taxon>Bacteria</taxon>
        <taxon>Bacillati</taxon>
        <taxon>Chloroflexota</taxon>
        <taxon>Caldilineae</taxon>
        <taxon>Caldilineales</taxon>
        <taxon>Caldilineaceae</taxon>
    </lineage>
</organism>
<reference evidence="7" key="1">
    <citation type="submission" date="2019-09" db="EMBL/GenBank/DDBJ databases">
        <title>Characterisation of the sponge microbiome using genome-centric metagenomics.</title>
        <authorList>
            <person name="Engelberts J.P."/>
            <person name="Robbins S.J."/>
            <person name="De Goeij J.M."/>
            <person name="Aranda M."/>
            <person name="Bell S.C."/>
            <person name="Webster N.S."/>
        </authorList>
    </citation>
    <scope>NUCLEOTIDE SEQUENCE</scope>
    <source>
        <strain evidence="7">SB0664_bin_27</strain>
    </source>
</reference>
<evidence type="ECO:0000256" key="2">
    <source>
        <dbReference type="ARBA" id="ARBA00022490"/>
    </source>
</evidence>
<dbReference type="HAMAP" id="MF_00337">
    <property type="entry name" value="Exonuc_7_S"/>
    <property type="match status" value="1"/>
</dbReference>
<evidence type="ECO:0000256" key="4">
    <source>
        <dbReference type="ARBA" id="ARBA00022801"/>
    </source>
</evidence>
<keyword evidence="3 6" id="KW-0540">Nuclease</keyword>
<gene>
    <name evidence="6 7" type="primary">xseB</name>
    <name evidence="7" type="ORF">F4Y42_21600</name>
</gene>
<proteinExistence type="inferred from homology"/>
<dbReference type="NCBIfam" id="TIGR01280">
    <property type="entry name" value="xseB"/>
    <property type="match status" value="1"/>
</dbReference>
<dbReference type="GO" id="GO:0009318">
    <property type="term" value="C:exodeoxyribonuclease VII complex"/>
    <property type="evidence" value="ECO:0007669"/>
    <property type="project" value="UniProtKB-UniRule"/>
</dbReference>
<comment type="subcellular location">
    <subcellularLocation>
        <location evidence="6">Cytoplasm</location>
    </subcellularLocation>
</comment>
<comment type="function">
    <text evidence="6">Bidirectionally degrades single-stranded DNA into large acid-insoluble oligonucleotides, which are then degraded further into small acid-soluble oligonucleotides.</text>
</comment>
<dbReference type="GO" id="GO:0006308">
    <property type="term" value="P:DNA catabolic process"/>
    <property type="evidence" value="ECO:0007669"/>
    <property type="project" value="UniProtKB-UniRule"/>
</dbReference>
<dbReference type="InterPro" id="IPR037004">
    <property type="entry name" value="Exonuc_VII_ssu_sf"/>
</dbReference>
<protein>
    <recommendedName>
        <fullName evidence="6">Exodeoxyribonuclease 7 small subunit</fullName>
        <ecNumber evidence="6">3.1.11.6</ecNumber>
    </recommendedName>
    <alternativeName>
        <fullName evidence="6">Exodeoxyribonuclease VII small subunit</fullName>
        <shortName evidence="6">Exonuclease VII small subunit</shortName>
    </alternativeName>
</protein>